<dbReference type="RefSeq" id="WP_166929398.1">
    <property type="nucleotide sequence ID" value="NZ_BAAADD010000004.1"/>
</dbReference>
<evidence type="ECO:0000313" key="1">
    <source>
        <dbReference type="EMBL" id="GAA0570278.1"/>
    </source>
</evidence>
<organism evidence="1 2">
    <name type="scientific">Rhizomicrobium electricum</name>
    <dbReference type="NCBI Taxonomy" id="480070"/>
    <lineage>
        <taxon>Bacteria</taxon>
        <taxon>Pseudomonadati</taxon>
        <taxon>Pseudomonadota</taxon>
        <taxon>Alphaproteobacteria</taxon>
        <taxon>Micropepsales</taxon>
        <taxon>Micropepsaceae</taxon>
        <taxon>Rhizomicrobium</taxon>
    </lineage>
</organism>
<name>A0ABP3PPV7_9PROT</name>
<accession>A0ABP3PPV7</accession>
<reference evidence="2" key="1">
    <citation type="journal article" date="2019" name="Int. J. Syst. Evol. Microbiol.">
        <title>The Global Catalogue of Microorganisms (GCM) 10K type strain sequencing project: providing services to taxonomists for standard genome sequencing and annotation.</title>
        <authorList>
            <consortium name="The Broad Institute Genomics Platform"/>
            <consortium name="The Broad Institute Genome Sequencing Center for Infectious Disease"/>
            <person name="Wu L."/>
            <person name="Ma J."/>
        </authorList>
    </citation>
    <scope>NUCLEOTIDE SEQUENCE [LARGE SCALE GENOMIC DNA]</scope>
    <source>
        <strain evidence="2">JCM 15089</strain>
    </source>
</reference>
<comment type="caution">
    <text evidence="1">The sequence shown here is derived from an EMBL/GenBank/DDBJ whole genome shotgun (WGS) entry which is preliminary data.</text>
</comment>
<keyword evidence="2" id="KW-1185">Reference proteome</keyword>
<sequence>MRVETTEPVDRSASWVTSSARLVKGGGSATVISLDGIRKAVGERWPKLRDIAAARLDQLLREQLGPADCFLPLDDMNRLVIMPAAARADGEVICVRIAYDLTKGLLGTCALDNLTVAPAEAIGDSIIEVEAFEPDELTALTGKAGLELAPSQANGLCEAALPQPGEFEILYQPVWDAEVQVIRAYRCQPANGWQSHGPESSPERLRAITAITLDLVRRGTRDLQRHLARGERYILTVPVSAVILSVPMVRMQFLAGCRLLDAALRPYLAYEIKDLPSGIPQSRVAEVVTILQTFCGAVLARAPRPAAVSLPAFRNAGIKALGVSLRGLSPSACETEVAALMSETRRSGLVSFADHVDSSAALQSCLARGVRWLWGSSVVPAVGDAGPLKHLPKVKLLKDSEAA</sequence>
<evidence type="ECO:0008006" key="3">
    <source>
        <dbReference type="Google" id="ProtNLM"/>
    </source>
</evidence>
<gene>
    <name evidence="1" type="ORF">GCM10008942_18870</name>
</gene>
<evidence type="ECO:0000313" key="2">
    <source>
        <dbReference type="Proteomes" id="UP001499951"/>
    </source>
</evidence>
<protein>
    <recommendedName>
        <fullName evidence="3">EAL domain-containing protein</fullName>
    </recommendedName>
</protein>
<dbReference type="Proteomes" id="UP001499951">
    <property type="component" value="Unassembled WGS sequence"/>
</dbReference>
<proteinExistence type="predicted"/>
<dbReference type="EMBL" id="BAAADD010000004">
    <property type="protein sequence ID" value="GAA0570278.1"/>
    <property type="molecule type" value="Genomic_DNA"/>
</dbReference>